<dbReference type="Gene3D" id="2.40.50.90">
    <property type="match status" value="1"/>
</dbReference>
<dbReference type="EMBL" id="CAJHNH020003228">
    <property type="protein sequence ID" value="CAG5128823.1"/>
    <property type="molecule type" value="Genomic_DNA"/>
</dbReference>
<feature type="compositionally biased region" description="Polar residues" evidence="2">
    <location>
        <begin position="180"/>
        <end position="192"/>
    </location>
</feature>
<organism evidence="4 5">
    <name type="scientific">Candidula unifasciata</name>
    <dbReference type="NCBI Taxonomy" id="100452"/>
    <lineage>
        <taxon>Eukaryota</taxon>
        <taxon>Metazoa</taxon>
        <taxon>Spiralia</taxon>
        <taxon>Lophotrochozoa</taxon>
        <taxon>Mollusca</taxon>
        <taxon>Gastropoda</taxon>
        <taxon>Heterobranchia</taxon>
        <taxon>Euthyneura</taxon>
        <taxon>Panpulmonata</taxon>
        <taxon>Eupulmonata</taxon>
        <taxon>Stylommatophora</taxon>
        <taxon>Helicina</taxon>
        <taxon>Helicoidea</taxon>
        <taxon>Geomitridae</taxon>
        <taxon>Candidula</taxon>
    </lineage>
</organism>
<comment type="caution">
    <text evidence="4">The sequence shown here is derived from an EMBL/GenBank/DDBJ whole genome shotgun (WGS) entry which is preliminary data.</text>
</comment>
<evidence type="ECO:0000259" key="3">
    <source>
        <dbReference type="PROSITE" id="PS50304"/>
    </source>
</evidence>
<evidence type="ECO:0000313" key="5">
    <source>
        <dbReference type="Proteomes" id="UP000678393"/>
    </source>
</evidence>
<feature type="compositionally biased region" description="Low complexity" evidence="2">
    <location>
        <begin position="366"/>
        <end position="376"/>
    </location>
</feature>
<feature type="region of interest" description="Disordered" evidence="2">
    <location>
        <begin position="159"/>
        <end position="192"/>
    </location>
</feature>
<feature type="compositionally biased region" description="Low complexity" evidence="2">
    <location>
        <begin position="55"/>
        <end position="85"/>
    </location>
</feature>
<dbReference type="InterPro" id="IPR004087">
    <property type="entry name" value="KH_dom"/>
</dbReference>
<feature type="region of interest" description="Disordered" evidence="2">
    <location>
        <begin position="515"/>
        <end position="540"/>
    </location>
</feature>
<proteinExistence type="predicted"/>
<dbReference type="SMART" id="SM00333">
    <property type="entry name" value="TUDOR"/>
    <property type="match status" value="1"/>
</dbReference>
<dbReference type="GO" id="GO:0003723">
    <property type="term" value="F:RNA binding"/>
    <property type="evidence" value="ECO:0007669"/>
    <property type="project" value="UniProtKB-UniRule"/>
</dbReference>
<dbReference type="GO" id="GO:0005739">
    <property type="term" value="C:mitochondrion"/>
    <property type="evidence" value="ECO:0007669"/>
    <property type="project" value="UniProtKB-ARBA"/>
</dbReference>
<name>A0A8S3ZHA8_9EUPU</name>
<accession>A0A8S3ZHA8</accession>
<evidence type="ECO:0000313" key="4">
    <source>
        <dbReference type="EMBL" id="CAG5128823.1"/>
    </source>
</evidence>
<feature type="compositionally biased region" description="Low complexity" evidence="2">
    <location>
        <begin position="229"/>
        <end position="259"/>
    </location>
</feature>
<dbReference type="InterPro" id="IPR036612">
    <property type="entry name" value="KH_dom_type_1_sf"/>
</dbReference>
<dbReference type="InterPro" id="IPR047368">
    <property type="entry name" value="KH-I_AKAP1"/>
</dbReference>
<keyword evidence="1" id="KW-0694">RNA-binding</keyword>
<feature type="region of interest" description="Disordered" evidence="2">
    <location>
        <begin position="54"/>
        <end position="98"/>
    </location>
</feature>
<dbReference type="Gene3D" id="2.30.30.140">
    <property type="match status" value="1"/>
</dbReference>
<evidence type="ECO:0000256" key="2">
    <source>
        <dbReference type="SAM" id="MobiDB-lite"/>
    </source>
</evidence>
<dbReference type="PROSITE" id="PS50084">
    <property type="entry name" value="KH_TYPE_1"/>
    <property type="match status" value="1"/>
</dbReference>
<feature type="domain" description="Tudor" evidence="3">
    <location>
        <begin position="709"/>
        <end position="767"/>
    </location>
</feature>
<dbReference type="Pfam" id="PF00567">
    <property type="entry name" value="TUDOR"/>
    <property type="match status" value="1"/>
</dbReference>
<dbReference type="PROSITE" id="PS50304">
    <property type="entry name" value="TUDOR"/>
    <property type="match status" value="1"/>
</dbReference>
<dbReference type="InterPro" id="IPR004088">
    <property type="entry name" value="KH_dom_type_1"/>
</dbReference>
<feature type="compositionally biased region" description="Polar residues" evidence="2">
    <location>
        <begin position="159"/>
        <end position="170"/>
    </location>
</feature>
<dbReference type="SMART" id="SM00322">
    <property type="entry name" value="KH"/>
    <property type="match status" value="1"/>
</dbReference>
<keyword evidence="5" id="KW-1185">Reference proteome</keyword>
<dbReference type="InterPro" id="IPR050621">
    <property type="entry name" value="Tudor_domain_containing"/>
</dbReference>
<dbReference type="OrthoDB" id="10069557at2759"/>
<evidence type="ECO:0000256" key="1">
    <source>
        <dbReference type="PROSITE-ProRule" id="PRU00117"/>
    </source>
</evidence>
<gene>
    <name evidence="4" type="ORF">CUNI_LOCUS14381</name>
</gene>
<dbReference type="CDD" id="cd20407">
    <property type="entry name" value="Tudor_AKAP1"/>
    <property type="match status" value="1"/>
</dbReference>
<dbReference type="InterPro" id="IPR047367">
    <property type="entry name" value="Tudor_AKAP1"/>
</dbReference>
<feature type="region of interest" description="Disordered" evidence="2">
    <location>
        <begin position="352"/>
        <end position="403"/>
    </location>
</feature>
<dbReference type="CDD" id="cd22395">
    <property type="entry name" value="KH-I_AKAP1"/>
    <property type="match status" value="1"/>
</dbReference>
<reference evidence="4" key="1">
    <citation type="submission" date="2021-04" db="EMBL/GenBank/DDBJ databases">
        <authorList>
            <consortium name="Molecular Ecology Group"/>
        </authorList>
    </citation>
    <scope>NUCLEOTIDE SEQUENCE</scope>
</reference>
<sequence length="851" mass="91962">MMVVVWRCLVPLQMSSITTESLEQVTTESLEQVTTESLEQVTTESLEQVTTESLEQVTTESSEQVTTESLEQVTTESSEQVTTESLKPANTESLDPANFESLESVKTESLEPAMTKSLESFNTAADTESLESTDTESLVSASFESLEAINIGPLHSANTESLKSANTESSEMAKTESLEPATTESLKPANTESLDSASIASLDSIKTKSLEPAMTESLESFNTAAVTESLESANTAAETESLESASTESLVSASTESLEPTSLGPLQSSNTESLTSADREFLASAGTETLELAVSDRDFENVNPAVIQERIQLVQETLIPVKPGSNFSLSTGSLPHVPTAGEDLLQDNPVRDVTQSEQHNKDLSKDNSSSTASNNDAHTKDVSVKTVQNKGTSSDTSIQNLPSEKMEARKAFSWLPKASSSSVDSFGPEEIEALWGIESSMMNLDAELTFLDTEPVAAHVDEKGVAKGDLGAQLEVPARVSLGGKDNVAEAASSGSVSDTSCDVSDPNVKDGALGKSISPVCDNNSEGSNDSGRGGSEHDMVCQGGDVPVHFNFCMPSDLCGQFIGKHGKNINYLKSRSGAHVTLTSNAFTPEYQICQIVGTQAEVDDALSMIRRKFPLQDYPHLTMDPVDMSMPLPLVPDGQVVYPEAMQLSLPEGVSVDVFVSAVVDAGQVFVQQPTHRSYMSLEKMNYFLNLVYSQDPNVPSVPLPIESGVICVCESEGYWYRAMIMSPVDENGEVQLKFVDYGGYITLPVASLKQIRVDFMNLPFQAVECFMANITPNQGEKLFSDEATQALCDLTQGKLLQCQVVARTEYGIPYIHLYQVNTERNSAVLINRALVNRRLVRWIEIL</sequence>
<feature type="compositionally biased region" description="Polar residues" evidence="2">
    <location>
        <begin position="264"/>
        <end position="275"/>
    </location>
</feature>
<dbReference type="Pfam" id="PF00013">
    <property type="entry name" value="KH_1"/>
    <property type="match status" value="1"/>
</dbReference>
<dbReference type="InterPro" id="IPR035437">
    <property type="entry name" value="SNase_OB-fold_sf"/>
</dbReference>
<dbReference type="InterPro" id="IPR002999">
    <property type="entry name" value="Tudor"/>
</dbReference>
<dbReference type="PANTHER" id="PTHR22948:SF65">
    <property type="entry name" value="A-KINASE ANCHORING PROTEIN 1"/>
    <property type="match status" value="1"/>
</dbReference>
<dbReference type="PANTHER" id="PTHR22948">
    <property type="entry name" value="TUDOR DOMAIN CONTAINING PROTEIN"/>
    <property type="match status" value="1"/>
</dbReference>
<dbReference type="Gene3D" id="3.30.1370.10">
    <property type="entry name" value="K Homology domain, type 1"/>
    <property type="match status" value="1"/>
</dbReference>
<dbReference type="Proteomes" id="UP000678393">
    <property type="component" value="Unassembled WGS sequence"/>
</dbReference>
<feature type="compositionally biased region" description="Polar residues" evidence="2">
    <location>
        <begin position="522"/>
        <end position="532"/>
    </location>
</feature>
<feature type="compositionally biased region" description="Polar residues" evidence="2">
    <location>
        <begin position="385"/>
        <end position="402"/>
    </location>
</feature>
<dbReference type="SUPFAM" id="SSF63748">
    <property type="entry name" value="Tudor/PWWP/MBT"/>
    <property type="match status" value="1"/>
</dbReference>
<protein>
    <recommendedName>
        <fullName evidence="3">Tudor domain-containing protein</fullName>
    </recommendedName>
</protein>
<dbReference type="AlphaFoldDB" id="A0A8S3ZHA8"/>
<dbReference type="SUPFAM" id="SSF54791">
    <property type="entry name" value="Eukaryotic type KH-domain (KH-domain type I)"/>
    <property type="match status" value="1"/>
</dbReference>
<feature type="region of interest" description="Disordered" evidence="2">
    <location>
        <begin position="229"/>
        <end position="275"/>
    </location>
</feature>